<evidence type="ECO:0000256" key="5">
    <source>
        <dbReference type="ARBA" id="ARBA00023014"/>
    </source>
</evidence>
<keyword evidence="3" id="KW-0560">Oxidoreductase</keyword>
<organism evidence="7 8">
    <name type="scientific">Aulographum hederae CBS 113979</name>
    <dbReference type="NCBI Taxonomy" id="1176131"/>
    <lineage>
        <taxon>Eukaryota</taxon>
        <taxon>Fungi</taxon>
        <taxon>Dikarya</taxon>
        <taxon>Ascomycota</taxon>
        <taxon>Pezizomycotina</taxon>
        <taxon>Dothideomycetes</taxon>
        <taxon>Pleosporomycetidae</taxon>
        <taxon>Aulographales</taxon>
        <taxon>Aulographaceae</taxon>
    </lineage>
</organism>
<dbReference type="InterPro" id="IPR036188">
    <property type="entry name" value="FAD/NAD-bd_sf"/>
</dbReference>
<keyword evidence="4" id="KW-0408">Iron</keyword>
<evidence type="ECO:0000313" key="7">
    <source>
        <dbReference type="EMBL" id="KAF1985150.1"/>
    </source>
</evidence>
<dbReference type="Gene3D" id="3.50.50.60">
    <property type="entry name" value="FAD/NAD(P)-binding domain"/>
    <property type="match status" value="1"/>
</dbReference>
<evidence type="ECO:0000256" key="2">
    <source>
        <dbReference type="ARBA" id="ARBA00022723"/>
    </source>
</evidence>
<dbReference type="OrthoDB" id="10264636at2759"/>
<dbReference type="EMBL" id="ML977163">
    <property type="protein sequence ID" value="KAF1985150.1"/>
    <property type="molecule type" value="Genomic_DNA"/>
</dbReference>
<keyword evidence="1" id="KW-0004">4Fe-4S</keyword>
<keyword evidence="6" id="KW-1133">Transmembrane helix</keyword>
<evidence type="ECO:0000313" key="8">
    <source>
        <dbReference type="Proteomes" id="UP000800041"/>
    </source>
</evidence>
<reference evidence="7" key="1">
    <citation type="journal article" date="2020" name="Stud. Mycol.">
        <title>101 Dothideomycetes genomes: a test case for predicting lifestyles and emergence of pathogens.</title>
        <authorList>
            <person name="Haridas S."/>
            <person name="Albert R."/>
            <person name="Binder M."/>
            <person name="Bloem J."/>
            <person name="Labutti K."/>
            <person name="Salamov A."/>
            <person name="Andreopoulos B."/>
            <person name="Baker S."/>
            <person name="Barry K."/>
            <person name="Bills G."/>
            <person name="Bluhm B."/>
            <person name="Cannon C."/>
            <person name="Castanera R."/>
            <person name="Culley D."/>
            <person name="Daum C."/>
            <person name="Ezra D."/>
            <person name="Gonzalez J."/>
            <person name="Henrissat B."/>
            <person name="Kuo A."/>
            <person name="Liang C."/>
            <person name="Lipzen A."/>
            <person name="Lutzoni F."/>
            <person name="Magnuson J."/>
            <person name="Mondo S."/>
            <person name="Nolan M."/>
            <person name="Ohm R."/>
            <person name="Pangilinan J."/>
            <person name="Park H.-J."/>
            <person name="Ramirez L."/>
            <person name="Alfaro M."/>
            <person name="Sun H."/>
            <person name="Tritt A."/>
            <person name="Yoshinaga Y."/>
            <person name="Zwiers L.-H."/>
            <person name="Turgeon B."/>
            <person name="Goodwin S."/>
            <person name="Spatafora J."/>
            <person name="Crous P."/>
            <person name="Grigoriev I."/>
        </authorList>
    </citation>
    <scope>NUCLEOTIDE SEQUENCE</scope>
    <source>
        <strain evidence="7">CBS 113979</strain>
    </source>
</reference>
<dbReference type="PANTHER" id="PTHR43498">
    <property type="entry name" value="FERREDOXIN:COB-COM HETERODISULFIDE REDUCTASE SUBUNIT A"/>
    <property type="match status" value="1"/>
</dbReference>
<dbReference type="SUPFAM" id="SSF51905">
    <property type="entry name" value="FAD/NAD(P)-binding domain"/>
    <property type="match status" value="1"/>
</dbReference>
<dbReference type="InterPro" id="IPR039650">
    <property type="entry name" value="HdrA-like"/>
</dbReference>
<evidence type="ECO:0000256" key="6">
    <source>
        <dbReference type="SAM" id="Phobius"/>
    </source>
</evidence>
<keyword evidence="2" id="KW-0479">Metal-binding</keyword>
<keyword evidence="6" id="KW-0472">Membrane</keyword>
<sequence>MLQQHYHIVILAATPGGIAAAIAAARRGRRVLILERSAFIGGLPANGLGATDIQTRGCAGGIFKEFVERIRCYYVGTYGEGSQQVVDCSNGFHFEPKAAETVFEDWLKKHCLVTVLRRRQFDAFPSDVSISDDSISSITVKNLETEICEVYRGDVFIDASYEGDLIAAAGVPFFVGREAATTYNEPSAGQVYKLWDGPECYGTTHGEDNAIQAYNYRLCLTKNPALRAPFLRPRKYDREEFVSLVRDIRTGDHTSAIDRLRCKQLEENWERSESNERPIPNVLTAFRRLVSPITLPNGKMDGNNQHLAYISTDLPEENWPYVTSSWAWRDAFAQRLRSYTEGLFYFAQNDEEVPQWYREELAPWGWANDEYTENDFFPRQMYVREGRRMKGKYIFTARDALPRPLYQADSSSSPLPNGQYGRPPVHKHSIAASHYALDSHGVRKREPDRVHLDGFLQYDTKPYTVPYGVMVPDSPIKNLLAPVPVSASHIGFSTLRMEPCWMAMGHAAGVAACLSLDNCGTAVESVDVSKLQEELLDDGAVIYYDPQLEHCASVEDWKNIQRCGLKRGK</sequence>
<name>A0A6G1GWK3_9PEZI</name>
<feature type="transmembrane region" description="Helical" evidence="6">
    <location>
        <begin position="6"/>
        <end position="25"/>
    </location>
</feature>
<keyword evidence="8" id="KW-1185">Reference proteome</keyword>
<dbReference type="AlphaFoldDB" id="A0A6G1GWK3"/>
<proteinExistence type="predicted"/>
<keyword evidence="6" id="KW-0812">Transmembrane</keyword>
<accession>A0A6G1GWK3</accession>
<dbReference type="PANTHER" id="PTHR43498:SF1">
    <property type="entry name" value="COB--COM HETERODISULFIDE REDUCTASE IRON-SULFUR SUBUNIT A"/>
    <property type="match status" value="1"/>
</dbReference>
<evidence type="ECO:0000256" key="3">
    <source>
        <dbReference type="ARBA" id="ARBA00023002"/>
    </source>
</evidence>
<dbReference type="Pfam" id="PF12831">
    <property type="entry name" value="FAD_oxidored"/>
    <property type="match status" value="1"/>
</dbReference>
<protein>
    <recommendedName>
        <fullName evidence="9">FAD/NAD(P)-binding domain-containing protein</fullName>
    </recommendedName>
</protein>
<evidence type="ECO:0000256" key="1">
    <source>
        <dbReference type="ARBA" id="ARBA00022485"/>
    </source>
</evidence>
<dbReference type="Proteomes" id="UP000800041">
    <property type="component" value="Unassembled WGS sequence"/>
</dbReference>
<dbReference type="GO" id="GO:0016491">
    <property type="term" value="F:oxidoreductase activity"/>
    <property type="evidence" value="ECO:0007669"/>
    <property type="project" value="UniProtKB-KW"/>
</dbReference>
<evidence type="ECO:0008006" key="9">
    <source>
        <dbReference type="Google" id="ProtNLM"/>
    </source>
</evidence>
<evidence type="ECO:0000256" key="4">
    <source>
        <dbReference type="ARBA" id="ARBA00023004"/>
    </source>
</evidence>
<dbReference type="GO" id="GO:0051539">
    <property type="term" value="F:4 iron, 4 sulfur cluster binding"/>
    <property type="evidence" value="ECO:0007669"/>
    <property type="project" value="UniProtKB-KW"/>
</dbReference>
<keyword evidence="5" id="KW-0411">Iron-sulfur</keyword>
<dbReference type="GO" id="GO:0046872">
    <property type="term" value="F:metal ion binding"/>
    <property type="evidence" value="ECO:0007669"/>
    <property type="project" value="UniProtKB-KW"/>
</dbReference>
<gene>
    <name evidence="7" type="ORF">K402DRAFT_110727</name>
</gene>